<keyword evidence="2" id="KW-0963">Cytoplasm</keyword>
<evidence type="ECO:0000256" key="1">
    <source>
        <dbReference type="ARBA" id="ARBA00007768"/>
    </source>
</evidence>
<dbReference type="PANTHER" id="PTHR12598:SF0">
    <property type="entry name" value="COPPER HOMEOSTASIS PROTEIN CUTC HOMOLOG"/>
    <property type="match status" value="1"/>
</dbReference>
<dbReference type="InterPro" id="IPR005627">
    <property type="entry name" value="CutC-like"/>
</dbReference>
<evidence type="ECO:0000313" key="3">
    <source>
        <dbReference type="EMBL" id="MFK2875262.1"/>
    </source>
</evidence>
<dbReference type="Pfam" id="PF03932">
    <property type="entry name" value="CutC"/>
    <property type="match status" value="1"/>
</dbReference>
<dbReference type="RefSeq" id="WP_284395631.1">
    <property type="nucleotide sequence ID" value="NZ_BSNQ01000003.1"/>
</dbReference>
<accession>A0ABW8IZ05</accession>
<dbReference type="HAMAP" id="MF_00795">
    <property type="entry name" value="CutC"/>
    <property type="match status" value="1"/>
</dbReference>
<name>A0ABW8IZ05_9GAMM</name>
<dbReference type="PANTHER" id="PTHR12598">
    <property type="entry name" value="COPPER HOMEOSTASIS PROTEIN CUTC"/>
    <property type="match status" value="1"/>
</dbReference>
<protein>
    <recommendedName>
        <fullName evidence="2">PF03932 family protein CutC</fullName>
    </recommendedName>
</protein>
<comment type="caution">
    <text evidence="3">The sequence shown here is derived from an EMBL/GenBank/DDBJ whole genome shotgun (WGS) entry which is preliminary data.</text>
</comment>
<comment type="caution">
    <text evidence="2">Once thought to be involved in copper homeostasis, experiments in E.coli have shown this is not the case.</text>
</comment>
<dbReference type="InterPro" id="IPR036822">
    <property type="entry name" value="CutC-like_dom_sf"/>
</dbReference>
<dbReference type="Proteomes" id="UP001620405">
    <property type="component" value="Unassembled WGS sequence"/>
</dbReference>
<keyword evidence="4" id="KW-1185">Reference proteome</keyword>
<reference evidence="3 4" key="1">
    <citation type="submission" date="2020-10" db="EMBL/GenBank/DDBJ databases">
        <title>Phylogeny of dyella-like bacteria.</title>
        <authorList>
            <person name="Fu J."/>
        </authorList>
    </citation>
    <scope>NUCLEOTIDE SEQUENCE [LARGE SCALE GENOMIC DNA]</scope>
    <source>
        <strain evidence="3 4">DHOB07</strain>
    </source>
</reference>
<comment type="subcellular location">
    <subcellularLocation>
        <location evidence="2">Cytoplasm</location>
    </subcellularLocation>
</comment>
<organism evidence="3 4">
    <name type="scientific">Dyella lipolytica</name>
    <dbReference type="NCBI Taxonomy" id="1867835"/>
    <lineage>
        <taxon>Bacteria</taxon>
        <taxon>Pseudomonadati</taxon>
        <taxon>Pseudomonadota</taxon>
        <taxon>Gammaproteobacteria</taxon>
        <taxon>Lysobacterales</taxon>
        <taxon>Rhodanobacteraceae</taxon>
        <taxon>Dyella</taxon>
    </lineage>
</organism>
<evidence type="ECO:0000313" key="4">
    <source>
        <dbReference type="Proteomes" id="UP001620405"/>
    </source>
</evidence>
<dbReference type="Gene3D" id="3.20.20.380">
    <property type="entry name" value="Copper homeostasis (CutC) domain"/>
    <property type="match status" value="1"/>
</dbReference>
<dbReference type="EMBL" id="JADIKG010000013">
    <property type="protein sequence ID" value="MFK2875262.1"/>
    <property type="molecule type" value="Genomic_DNA"/>
</dbReference>
<gene>
    <name evidence="2" type="primary">cutC</name>
    <name evidence="3" type="ORF">ISP13_17170</name>
</gene>
<evidence type="ECO:0000256" key="2">
    <source>
        <dbReference type="HAMAP-Rule" id="MF_00795"/>
    </source>
</evidence>
<comment type="similarity">
    <text evidence="1 2">Belongs to the CutC family.</text>
</comment>
<dbReference type="SUPFAM" id="SSF110395">
    <property type="entry name" value="CutC-like"/>
    <property type="match status" value="1"/>
</dbReference>
<proteinExistence type="inferred from homology"/>
<sequence>MPRQTLLEVAAGSLASALAAQEGGADRVELCGSLAEGGITPSCGVIALVRDRVRIPIYVLIRPRGGDFLYEDAEFEIMQRDIETCVHLGCDGVVIGALNADGSVDPRCRELVSAAGTLGVTFHRAFDASASLPRALDEAIAIGCERVLTSGGCANALQGSKVIAGLVQQAAGRITIMAGAGIRSTNLAEVVRRSGVDEVHGSARAVHRSLMRYRNPALQDLSPDTERTSVAEVRAMKERLKALAHLPKGAGG</sequence>